<dbReference type="PANTHER" id="PTHR46889:SF4">
    <property type="entry name" value="TRANSPOSASE INSO FOR INSERTION SEQUENCE ELEMENT IS911B-RELATED"/>
    <property type="match status" value="1"/>
</dbReference>
<dbReference type="PROSITE" id="PS50994">
    <property type="entry name" value="INTEGRASE"/>
    <property type="match status" value="1"/>
</dbReference>
<dbReference type="Proteomes" id="UP000190848">
    <property type="component" value="Chromosome"/>
</dbReference>
<accession>A0AAU8UXN6</accession>
<dbReference type="InterPro" id="IPR047656">
    <property type="entry name" value="IS481-like_transpos"/>
</dbReference>
<dbReference type="PANTHER" id="PTHR46889">
    <property type="entry name" value="TRANSPOSASE INSF FOR INSERTION SEQUENCE IS3B-RELATED"/>
    <property type="match status" value="1"/>
</dbReference>
<name>A0AAU8UXN6_9FLAO</name>
<dbReference type="GO" id="GO:0015074">
    <property type="term" value="P:DNA integration"/>
    <property type="evidence" value="ECO:0007669"/>
    <property type="project" value="InterPro"/>
</dbReference>
<organism evidence="3 4">
    <name type="scientific">Elizabethkingia anophelis</name>
    <dbReference type="NCBI Taxonomy" id="1117645"/>
    <lineage>
        <taxon>Bacteria</taxon>
        <taxon>Pseudomonadati</taxon>
        <taxon>Bacteroidota</taxon>
        <taxon>Flavobacteriia</taxon>
        <taxon>Flavobacteriales</taxon>
        <taxon>Weeksellaceae</taxon>
        <taxon>Elizabethkingia</taxon>
    </lineage>
</organism>
<evidence type="ECO:0000259" key="2">
    <source>
        <dbReference type="PROSITE" id="PS50994"/>
    </source>
</evidence>
<evidence type="ECO:0000313" key="3">
    <source>
        <dbReference type="EMBL" id="AQX02339.1"/>
    </source>
</evidence>
<dbReference type="Gene3D" id="3.30.420.10">
    <property type="entry name" value="Ribonuclease H-like superfamily/Ribonuclease H"/>
    <property type="match status" value="1"/>
</dbReference>
<dbReference type="InterPro" id="IPR050900">
    <property type="entry name" value="Transposase_IS3/IS150/IS904"/>
</dbReference>
<feature type="coiled-coil region" evidence="1">
    <location>
        <begin position="115"/>
        <end position="154"/>
    </location>
</feature>
<dbReference type="EMBL" id="CP016374">
    <property type="protein sequence ID" value="AQX02339.1"/>
    <property type="molecule type" value="Genomic_DNA"/>
</dbReference>
<dbReference type="RefSeq" id="WP_078396355.1">
    <property type="nucleotide sequence ID" value="NZ_CP016374.1"/>
</dbReference>
<dbReference type="InterPro" id="IPR036397">
    <property type="entry name" value="RNaseH_sf"/>
</dbReference>
<dbReference type="GO" id="GO:0003676">
    <property type="term" value="F:nucleic acid binding"/>
    <property type="evidence" value="ECO:0007669"/>
    <property type="project" value="InterPro"/>
</dbReference>
<dbReference type="SUPFAM" id="SSF53098">
    <property type="entry name" value="Ribonuclease H-like"/>
    <property type="match status" value="1"/>
</dbReference>
<keyword evidence="1" id="KW-0175">Coiled coil</keyword>
<proteinExistence type="predicted"/>
<dbReference type="AlphaFoldDB" id="A0AAU8UXN6"/>
<sequence length="349" mass="40448">MNLETKLIKSRVGLLNLAEQLNNVTRACKLMGTSRDSFYRIKQLYETGGEEALREVSRRKPIPKNRVEPFIEEAVVKLAFINPAFGQLRASNELRREGIFISAAGVRCVWQRHDLETFEKRLKALEARMAQEGLVLTEAQMMAMERKREKQEAHGEIETEHPGYLGSQDTYYVGTIKGVGRIYQQTFIDTYSRVAFAKLYTSKHAITSADILNDRVIPFFEQQEIPLLRVLTDRGTEFNGRLEHHEYELYLEIEGIDHSKTKVRHPQSNGICERFHRTIQDEFYAVTFRKKIYQDLESLQADLDHWIAYYNEERPHSGRYCFGKTPMQTFADSLNLAKQKMLNEIGSAA</sequence>
<dbReference type="NCBIfam" id="NF033577">
    <property type="entry name" value="transpos_IS481"/>
    <property type="match status" value="1"/>
</dbReference>
<evidence type="ECO:0000256" key="1">
    <source>
        <dbReference type="SAM" id="Coils"/>
    </source>
</evidence>
<gene>
    <name evidence="3" type="ORF">BBD32_13155</name>
</gene>
<evidence type="ECO:0000313" key="4">
    <source>
        <dbReference type="Proteomes" id="UP000190848"/>
    </source>
</evidence>
<feature type="domain" description="Integrase catalytic" evidence="2">
    <location>
        <begin position="158"/>
        <end position="334"/>
    </location>
</feature>
<protein>
    <submittedName>
        <fullName evidence="3">Integrase</fullName>
    </submittedName>
</protein>
<dbReference type="InterPro" id="IPR001584">
    <property type="entry name" value="Integrase_cat-core"/>
</dbReference>
<dbReference type="Pfam" id="PF13551">
    <property type="entry name" value="HTH_29"/>
    <property type="match status" value="1"/>
</dbReference>
<dbReference type="InterPro" id="IPR012337">
    <property type="entry name" value="RNaseH-like_sf"/>
</dbReference>
<dbReference type="Pfam" id="PF13683">
    <property type="entry name" value="rve_3"/>
    <property type="match status" value="1"/>
</dbReference>
<reference evidence="3 4" key="1">
    <citation type="submission" date="2016-07" db="EMBL/GenBank/DDBJ databases">
        <title>Revisiting the taxonomy of the Elizabethkingia Genus using Whole-Genome Sequencing, Optical Mapping, and MALDI-TOF, along with proposal of three novel Elizabethkingia species: Elizabethkingia bruuniana sp. nov., Elizabethkingia ursingii sp. nov., and Elizabethkingia occulta sp. nov.</title>
        <authorList>
            <person name="Nicholson A.C."/>
        </authorList>
    </citation>
    <scope>NUCLEOTIDE SEQUENCE [LARGE SCALE GENOMIC DNA]</scope>
    <source>
        <strain evidence="3 4">F3201</strain>
    </source>
</reference>